<keyword evidence="2" id="KW-1133">Transmembrane helix</keyword>
<dbReference type="PANTHER" id="PTHR34475">
    <property type="match status" value="1"/>
</dbReference>
<evidence type="ECO:0000313" key="5">
    <source>
        <dbReference type="Proteomes" id="UP001596425"/>
    </source>
</evidence>
<dbReference type="Pfam" id="PF13464">
    <property type="entry name" value="RodZ_C"/>
    <property type="match status" value="1"/>
</dbReference>
<feature type="domain" description="Cytoskeleton protein RodZ-like C-terminal" evidence="3">
    <location>
        <begin position="269"/>
        <end position="340"/>
    </location>
</feature>
<feature type="compositionally biased region" description="Polar residues" evidence="1">
    <location>
        <begin position="16"/>
        <end position="27"/>
    </location>
</feature>
<comment type="caution">
    <text evidence="4">The sequence shown here is derived from an EMBL/GenBank/DDBJ whole genome shotgun (WGS) entry which is preliminary data.</text>
</comment>
<dbReference type="InterPro" id="IPR001387">
    <property type="entry name" value="Cro/C1-type_HTH"/>
</dbReference>
<dbReference type="InterPro" id="IPR025194">
    <property type="entry name" value="RodZ-like_C"/>
</dbReference>
<protein>
    <submittedName>
        <fullName evidence="4">RodZ domain-containing protein</fullName>
    </submittedName>
</protein>
<feature type="transmembrane region" description="Helical" evidence="2">
    <location>
        <begin position="122"/>
        <end position="141"/>
    </location>
</feature>
<dbReference type="Proteomes" id="UP001596425">
    <property type="component" value="Unassembled WGS sequence"/>
</dbReference>
<reference evidence="5" key="1">
    <citation type="journal article" date="2019" name="Int. J. Syst. Evol. Microbiol.">
        <title>The Global Catalogue of Microorganisms (GCM) 10K type strain sequencing project: providing services to taxonomists for standard genome sequencing and annotation.</title>
        <authorList>
            <consortium name="The Broad Institute Genomics Platform"/>
            <consortium name="The Broad Institute Genome Sequencing Center for Infectious Disease"/>
            <person name="Wu L."/>
            <person name="Ma J."/>
        </authorList>
    </citation>
    <scope>NUCLEOTIDE SEQUENCE [LARGE SCALE GENOMIC DNA]</scope>
    <source>
        <strain evidence="5">CGMCC 1.13718</strain>
    </source>
</reference>
<keyword evidence="2" id="KW-0812">Transmembrane</keyword>
<dbReference type="Pfam" id="PF13413">
    <property type="entry name" value="HTH_25"/>
    <property type="match status" value="1"/>
</dbReference>
<dbReference type="Gene3D" id="1.10.260.40">
    <property type="entry name" value="lambda repressor-like DNA-binding domains"/>
    <property type="match status" value="1"/>
</dbReference>
<keyword evidence="5" id="KW-1185">Reference proteome</keyword>
<gene>
    <name evidence="4" type="ORF">ACFQBM_16645</name>
</gene>
<feature type="region of interest" description="Disordered" evidence="1">
    <location>
        <begin position="234"/>
        <end position="253"/>
    </location>
</feature>
<evidence type="ECO:0000256" key="2">
    <source>
        <dbReference type="SAM" id="Phobius"/>
    </source>
</evidence>
<dbReference type="EMBL" id="JBHSVR010000001">
    <property type="protein sequence ID" value="MFC6634919.1"/>
    <property type="molecule type" value="Genomic_DNA"/>
</dbReference>
<sequence>MTDNLSEIEAERTEEATGQSQDASPGSQLRRAREAAGLSREELSRRLCMIGNKLELLERDEYDCLPGSLYVRGYIRNACKELGINAEPVLQAYAGYCGAEEESREILAHVSRGPVVQERKRSFKGLALLPLLVVGGVFWWMHGRDAMPPLVIAEKPPVEEAQIAAFGSEAQSGIAAEQSLAGGGAVEAPAEEAVAFEQVAEAALPAPEDAAEAGFEVSEFPAEEASIAAGPAELEPSPVTSQVEPATEGSAPAEAETAVVEGAAVEVLQLSFDEDSWVEVKDASGSVLMAKVQPAGSEASLTGQPPFQLMLGNASGTRVRYRGELVDSDPIGSRRTRRLTVGN</sequence>
<dbReference type="InterPro" id="IPR010982">
    <property type="entry name" value="Lambda_DNA-bd_dom_sf"/>
</dbReference>
<dbReference type="InterPro" id="IPR050400">
    <property type="entry name" value="Bact_Cytoskel_RodZ"/>
</dbReference>
<accession>A0ABW1YQ81</accession>
<proteinExistence type="predicted"/>
<evidence type="ECO:0000313" key="4">
    <source>
        <dbReference type="EMBL" id="MFC6634919.1"/>
    </source>
</evidence>
<evidence type="ECO:0000259" key="3">
    <source>
        <dbReference type="Pfam" id="PF13464"/>
    </source>
</evidence>
<evidence type="ECO:0000256" key="1">
    <source>
        <dbReference type="SAM" id="MobiDB-lite"/>
    </source>
</evidence>
<feature type="region of interest" description="Disordered" evidence="1">
    <location>
        <begin position="1"/>
        <end position="36"/>
    </location>
</feature>
<dbReference type="CDD" id="cd00093">
    <property type="entry name" value="HTH_XRE"/>
    <property type="match status" value="1"/>
</dbReference>
<name>A0ABW1YQ81_9GAMM</name>
<dbReference type="RefSeq" id="WP_193191152.1">
    <property type="nucleotide sequence ID" value="NZ_JACZFR010000017.1"/>
</dbReference>
<organism evidence="4 5">
    <name type="scientific">Microbulbifer taiwanensis</name>
    <dbReference type="NCBI Taxonomy" id="986746"/>
    <lineage>
        <taxon>Bacteria</taxon>
        <taxon>Pseudomonadati</taxon>
        <taxon>Pseudomonadota</taxon>
        <taxon>Gammaproteobacteria</taxon>
        <taxon>Cellvibrionales</taxon>
        <taxon>Microbulbiferaceae</taxon>
        <taxon>Microbulbifer</taxon>
    </lineage>
</organism>
<keyword evidence="2" id="KW-0472">Membrane</keyword>
<dbReference type="PANTHER" id="PTHR34475:SF1">
    <property type="entry name" value="CYTOSKELETON PROTEIN RODZ"/>
    <property type="match status" value="1"/>
</dbReference>